<name>A0A3N6PN87_NATCH</name>
<gene>
    <name evidence="3" type="ORF">EA472_00765</name>
</gene>
<dbReference type="Proteomes" id="UP000281431">
    <property type="component" value="Unassembled WGS sequence"/>
</dbReference>
<dbReference type="EMBL" id="REFZ01000001">
    <property type="protein sequence ID" value="RQH03160.1"/>
    <property type="molecule type" value="Genomic_DNA"/>
</dbReference>
<dbReference type="AlphaFoldDB" id="A0A3N6PN87"/>
<feature type="transmembrane region" description="Helical" evidence="2">
    <location>
        <begin position="169"/>
        <end position="190"/>
    </location>
</feature>
<protein>
    <submittedName>
        <fullName evidence="3">DUF2270 domain-containing protein</fullName>
    </submittedName>
</protein>
<dbReference type="InterPro" id="IPR014470">
    <property type="entry name" value="UCP01500"/>
</dbReference>
<feature type="transmembrane region" description="Helical" evidence="2">
    <location>
        <begin position="202"/>
        <end position="225"/>
    </location>
</feature>
<feature type="compositionally biased region" description="Basic and acidic residues" evidence="1">
    <location>
        <begin position="1"/>
        <end position="21"/>
    </location>
</feature>
<reference evidence="3 4" key="1">
    <citation type="submission" date="2018-10" db="EMBL/GenBank/DDBJ databases">
        <title>Natrarchaeobius chitinivorans gen. nov., sp. nov., and Natrarchaeobius haloalkaliphilus sp. nov., alkaliphilic, chitin-utilizing haloarchaea from hypersaline alkaline lakes.</title>
        <authorList>
            <person name="Sorokin D.Y."/>
            <person name="Elcheninov A.G."/>
            <person name="Kostrikina N.A."/>
            <person name="Bale N.J."/>
            <person name="Sinninghe Damste J.S."/>
            <person name="Khijniak T.V."/>
            <person name="Kublanov I.V."/>
            <person name="Toshchakov S.V."/>
        </authorList>
    </citation>
    <scope>NUCLEOTIDE SEQUENCE [LARGE SCALE GENOMIC DNA]</scope>
    <source>
        <strain evidence="3 4">AArcht7</strain>
    </source>
</reference>
<evidence type="ECO:0000313" key="3">
    <source>
        <dbReference type="EMBL" id="RQH03160.1"/>
    </source>
</evidence>
<feature type="region of interest" description="Disordered" evidence="1">
    <location>
        <begin position="1"/>
        <end position="29"/>
    </location>
</feature>
<keyword evidence="2" id="KW-0812">Transmembrane</keyword>
<comment type="caution">
    <text evidence="3">The sequence shown here is derived from an EMBL/GenBank/DDBJ whole genome shotgun (WGS) entry which is preliminary data.</text>
</comment>
<evidence type="ECO:0000256" key="2">
    <source>
        <dbReference type="SAM" id="Phobius"/>
    </source>
</evidence>
<proteinExistence type="predicted"/>
<evidence type="ECO:0000313" key="4">
    <source>
        <dbReference type="Proteomes" id="UP000281431"/>
    </source>
</evidence>
<feature type="transmembrane region" description="Helical" evidence="2">
    <location>
        <begin position="65"/>
        <end position="82"/>
    </location>
</feature>
<keyword evidence="4" id="KW-1185">Reference proteome</keyword>
<evidence type="ECO:0000256" key="1">
    <source>
        <dbReference type="SAM" id="MobiDB-lite"/>
    </source>
</evidence>
<organism evidence="3 4">
    <name type="scientific">Natrarchaeobius chitinivorans</name>
    <dbReference type="NCBI Taxonomy" id="1679083"/>
    <lineage>
        <taxon>Archaea</taxon>
        <taxon>Methanobacteriati</taxon>
        <taxon>Methanobacteriota</taxon>
        <taxon>Stenosarchaea group</taxon>
        <taxon>Halobacteria</taxon>
        <taxon>Halobacteriales</taxon>
        <taxon>Natrialbaceae</taxon>
        <taxon>Natrarchaeobius</taxon>
    </lineage>
</organism>
<feature type="transmembrane region" description="Helical" evidence="2">
    <location>
        <begin position="88"/>
        <end position="106"/>
    </location>
</feature>
<sequence>MTLEDDRRDRSHAAGGHRDSPLDEGDQEIGAEVADDPETLLTALPHYYRGEVAQVNSAQDRIDRTTNWAITVMAALLSVVFSSPEMPAYLLLVGVFVLGIFLWYEVRRYRFYDLYRARVRFFQENVFANALEPVGVEHPRWREELSDDLRFPTFKVSSWEALSRRIRRIYALLFAVLGIAWIAKVTLFTPETQWTEAAELPGVHGLVIATALGAFYLGLFAVAVWPHDRRAKGEIYGEEPGDWKEE</sequence>
<dbReference type="Pfam" id="PF10028">
    <property type="entry name" value="DUF2270"/>
    <property type="match status" value="1"/>
</dbReference>
<dbReference type="OrthoDB" id="307287at2157"/>
<accession>A0A3N6PN87</accession>
<keyword evidence="2" id="KW-0472">Membrane</keyword>
<keyword evidence="2" id="KW-1133">Transmembrane helix</keyword>